<evidence type="ECO:0000256" key="3">
    <source>
        <dbReference type="ARBA" id="ARBA00022475"/>
    </source>
</evidence>
<dbReference type="InterPro" id="IPR023408">
    <property type="entry name" value="MscS_beta-dom_sf"/>
</dbReference>
<evidence type="ECO:0000256" key="8">
    <source>
        <dbReference type="SAM" id="Phobius"/>
    </source>
</evidence>
<keyword evidence="6 8" id="KW-0472">Membrane</keyword>
<dbReference type="SUPFAM" id="SSF82861">
    <property type="entry name" value="Mechanosensitive channel protein MscS (YggB), transmembrane region"/>
    <property type="match status" value="1"/>
</dbReference>
<dbReference type="GO" id="GO:0055085">
    <property type="term" value="P:transmembrane transport"/>
    <property type="evidence" value="ECO:0007669"/>
    <property type="project" value="InterPro"/>
</dbReference>
<dbReference type="Gene3D" id="3.30.70.100">
    <property type="match status" value="1"/>
</dbReference>
<feature type="region of interest" description="Disordered" evidence="7">
    <location>
        <begin position="293"/>
        <end position="340"/>
    </location>
</feature>
<evidence type="ECO:0000313" key="13">
    <source>
        <dbReference type="Proteomes" id="UP000537775"/>
    </source>
</evidence>
<sequence length="340" mass="36860">MPGAITGAIEVFGTTLGWSDLITAAIIAVIAIVVAIVLRRAIVRYSRREDTAHTSTWYTLSRLVTYIVLTIGFFLVIGELGVPLSRFTLLAGALGVGLGFGLQPLVANFVAGIVLLLDKSLKVGDFVELESGATGQVRDIRMRATTIVTNDNIDVIVPNSEFVTGRVVNWTHRDVRRRVRIPFGVAYGTDKELVKTAALEAAEAVPFTLDLDGPLRPQVWLSEFGDSALGFELVVWLNPEATRKPIAVAAAYNWALHSALSRHGIEIPFPQRDVHVRSLFGLAKEDARAALKLEDHDGEPDAPVTPTARVTADNDALADVSGEAGYAPDRVDRTDESEKR</sequence>
<dbReference type="Gene3D" id="1.10.287.1260">
    <property type="match status" value="1"/>
</dbReference>
<keyword evidence="4 8" id="KW-0812">Transmembrane</keyword>
<feature type="transmembrane region" description="Helical" evidence="8">
    <location>
        <begin position="21"/>
        <end position="42"/>
    </location>
</feature>
<comment type="subcellular location">
    <subcellularLocation>
        <location evidence="1">Cell membrane</location>
        <topology evidence="1">Multi-pass membrane protein</topology>
    </subcellularLocation>
</comment>
<dbReference type="Proteomes" id="UP000537775">
    <property type="component" value="Unassembled WGS sequence"/>
</dbReference>
<evidence type="ECO:0000259" key="11">
    <source>
        <dbReference type="Pfam" id="PF21088"/>
    </source>
</evidence>
<dbReference type="InterPro" id="IPR011066">
    <property type="entry name" value="MscS_channel_C_sf"/>
</dbReference>
<evidence type="ECO:0000256" key="7">
    <source>
        <dbReference type="SAM" id="MobiDB-lite"/>
    </source>
</evidence>
<dbReference type="InterPro" id="IPR049278">
    <property type="entry name" value="MS_channel_C"/>
</dbReference>
<evidence type="ECO:0000256" key="1">
    <source>
        <dbReference type="ARBA" id="ARBA00004651"/>
    </source>
</evidence>
<dbReference type="InterPro" id="IPR052702">
    <property type="entry name" value="MscS-like_channel"/>
</dbReference>
<evidence type="ECO:0000256" key="5">
    <source>
        <dbReference type="ARBA" id="ARBA00022989"/>
    </source>
</evidence>
<dbReference type="GO" id="GO:0005886">
    <property type="term" value="C:plasma membrane"/>
    <property type="evidence" value="ECO:0007669"/>
    <property type="project" value="UniProtKB-SubCell"/>
</dbReference>
<comment type="caution">
    <text evidence="12">The sequence shown here is derived from an EMBL/GenBank/DDBJ whole genome shotgun (WGS) entry which is preliminary data.</text>
</comment>
<feature type="domain" description="Mechanosensitive ion channel transmembrane helices 2/3" evidence="11">
    <location>
        <begin position="63"/>
        <end position="103"/>
    </location>
</feature>
<keyword evidence="13" id="KW-1185">Reference proteome</keyword>
<feature type="domain" description="Mechanosensitive ion channel MscS C-terminal" evidence="10">
    <location>
        <begin position="179"/>
        <end position="267"/>
    </location>
</feature>
<organism evidence="12 13">
    <name type="scientific">Microbacterium thalassium</name>
    <dbReference type="NCBI Taxonomy" id="362649"/>
    <lineage>
        <taxon>Bacteria</taxon>
        <taxon>Bacillati</taxon>
        <taxon>Actinomycetota</taxon>
        <taxon>Actinomycetes</taxon>
        <taxon>Micrococcales</taxon>
        <taxon>Microbacteriaceae</taxon>
        <taxon>Microbacterium</taxon>
    </lineage>
</organism>
<feature type="transmembrane region" description="Helical" evidence="8">
    <location>
        <begin position="90"/>
        <end position="117"/>
    </location>
</feature>
<dbReference type="PANTHER" id="PTHR30347">
    <property type="entry name" value="POTASSIUM CHANNEL RELATED"/>
    <property type="match status" value="1"/>
</dbReference>
<reference evidence="12 13" key="1">
    <citation type="submission" date="2020-08" db="EMBL/GenBank/DDBJ databases">
        <title>Sequencing the genomes of 1000 actinobacteria strains.</title>
        <authorList>
            <person name="Klenk H.-P."/>
        </authorList>
    </citation>
    <scope>NUCLEOTIDE SEQUENCE [LARGE SCALE GENOMIC DNA]</scope>
    <source>
        <strain evidence="12 13">DSM 12511</strain>
    </source>
</reference>
<keyword evidence="5 8" id="KW-1133">Transmembrane helix</keyword>
<dbReference type="PANTHER" id="PTHR30347:SF1">
    <property type="entry name" value="MECHANOSENSITIVE CHANNEL MSCK"/>
    <property type="match status" value="1"/>
</dbReference>
<feature type="compositionally biased region" description="Basic and acidic residues" evidence="7">
    <location>
        <begin position="329"/>
        <end position="340"/>
    </location>
</feature>
<dbReference type="RefSeq" id="WP_184750668.1">
    <property type="nucleotide sequence ID" value="NZ_BAAAJR010000007.1"/>
</dbReference>
<evidence type="ECO:0000313" key="12">
    <source>
        <dbReference type="EMBL" id="MBB6391507.1"/>
    </source>
</evidence>
<dbReference type="InterPro" id="IPR049142">
    <property type="entry name" value="MS_channel_1st"/>
</dbReference>
<dbReference type="Pfam" id="PF21082">
    <property type="entry name" value="MS_channel_3rd"/>
    <property type="match status" value="1"/>
</dbReference>
<dbReference type="SUPFAM" id="SSF82689">
    <property type="entry name" value="Mechanosensitive channel protein MscS (YggB), C-terminal domain"/>
    <property type="match status" value="1"/>
</dbReference>
<dbReference type="InterPro" id="IPR010920">
    <property type="entry name" value="LSM_dom_sf"/>
</dbReference>
<comment type="similarity">
    <text evidence="2">Belongs to the MscS (TC 1.A.23) family.</text>
</comment>
<dbReference type="InterPro" id="IPR011014">
    <property type="entry name" value="MscS_channel_TM-2"/>
</dbReference>
<dbReference type="Gene3D" id="2.30.30.60">
    <property type="match status" value="1"/>
</dbReference>
<gene>
    <name evidence="12" type="ORF">HD594_001820</name>
</gene>
<dbReference type="Pfam" id="PF21088">
    <property type="entry name" value="MS_channel_1st"/>
    <property type="match status" value="1"/>
</dbReference>
<evidence type="ECO:0000259" key="10">
    <source>
        <dbReference type="Pfam" id="PF21082"/>
    </source>
</evidence>
<dbReference type="SUPFAM" id="SSF50182">
    <property type="entry name" value="Sm-like ribonucleoproteins"/>
    <property type="match status" value="1"/>
</dbReference>
<proteinExistence type="inferred from homology"/>
<feature type="transmembrane region" description="Helical" evidence="8">
    <location>
        <begin position="63"/>
        <end position="84"/>
    </location>
</feature>
<accession>A0A7X0FQY6</accession>
<protein>
    <submittedName>
        <fullName evidence="12">Small-conductance mechanosensitive channel</fullName>
    </submittedName>
</protein>
<evidence type="ECO:0000256" key="2">
    <source>
        <dbReference type="ARBA" id="ARBA00008017"/>
    </source>
</evidence>
<keyword evidence="3" id="KW-1003">Cell membrane</keyword>
<dbReference type="Pfam" id="PF00924">
    <property type="entry name" value="MS_channel_2nd"/>
    <property type="match status" value="1"/>
</dbReference>
<dbReference type="InterPro" id="IPR006685">
    <property type="entry name" value="MscS_channel_2nd"/>
</dbReference>
<dbReference type="AlphaFoldDB" id="A0A7X0FQY6"/>
<evidence type="ECO:0000259" key="9">
    <source>
        <dbReference type="Pfam" id="PF00924"/>
    </source>
</evidence>
<feature type="domain" description="Mechanosensitive ion channel MscS" evidence="9">
    <location>
        <begin position="105"/>
        <end position="172"/>
    </location>
</feature>
<name>A0A7X0FQY6_9MICO</name>
<evidence type="ECO:0000256" key="6">
    <source>
        <dbReference type="ARBA" id="ARBA00023136"/>
    </source>
</evidence>
<dbReference type="EMBL" id="JACHML010000001">
    <property type="protein sequence ID" value="MBB6391507.1"/>
    <property type="molecule type" value="Genomic_DNA"/>
</dbReference>
<evidence type="ECO:0000256" key="4">
    <source>
        <dbReference type="ARBA" id="ARBA00022692"/>
    </source>
</evidence>